<dbReference type="SUPFAM" id="SSF51905">
    <property type="entry name" value="FAD/NAD(P)-binding domain"/>
    <property type="match status" value="1"/>
</dbReference>
<feature type="region of interest" description="Disordered" evidence="1">
    <location>
        <begin position="706"/>
        <end position="736"/>
    </location>
</feature>
<protein>
    <submittedName>
        <fullName evidence="3">FAD/NAD(P)-binding protein</fullName>
    </submittedName>
</protein>
<feature type="domain" description="FAD-dependent urate hydroxylase HpyO/Asp monooxygenase CreE-like FAD/NAD(P)-binding" evidence="2">
    <location>
        <begin position="59"/>
        <end position="247"/>
    </location>
</feature>
<evidence type="ECO:0000256" key="1">
    <source>
        <dbReference type="SAM" id="MobiDB-lite"/>
    </source>
</evidence>
<sequence length="736" mass="78351">MDGTHAGERAVDAGLLAGPLVMTADRFPPGGVFPPGDPDPRAAAPPPGDATAAHLEVCLVGAGPRGLSVLERLCAQERKSPRWDTVTVHVVDPGPPGSGRVWRPTQSRQLLMNTVASQVTVYTDASVRIDGPLEEGPSLYEWARALESGTLEGAPDAGAGPGAEVLAEARALGPDTYPTRALYGSYLTWAFGRVVANAAAHVRVRTHALRAVALSDADGVRAGRQSVVLEDGTRLGGLSAVVLAQGHVPVRPSRTERRLAAFADRHGLTYVAPANPADVDLSAVRPGESVLLRGLGLNFFDHMALFTRGRGGVFTRTGGRLVYRPSGREPRLYAGSRRGVPYQARGENEKGAHGRHRPRLLTAEYVAALRAADRRSTAVDFAADLWPLISKEVCAVYYAALLARRGEAAAAAEEFTERYLHAEPGPAEDLLLEEAGITGEQRWDWERIARPYGTRAFPDLAAFRTWLRGHLDEDLRLARQGNVSGPVKAALDVLRDLRNEVRLAVDHAGLSAASHRDDLERWYTPLNAYLSIGPPASRIEEMAALIDAGVLEVTGPGLRVGAQEHDASGPCFVATSETIPGVRIRATVLIEARLPGTDLRRTADPLMSQLLRTGQCRPYRIPALHDEDDGGGGGGYETGGLAVTERPYRLIDAHGVPHPRRFAYGVPTESVHWVTAAGIRPGVGSVTLEDSDAIAAAVLAVPQAHEAPAAARRPVRHAATPVSPGPVAAPSVKARA</sequence>
<dbReference type="PANTHER" id="PTHR40254">
    <property type="entry name" value="BLR0577 PROTEIN"/>
    <property type="match status" value="1"/>
</dbReference>
<organism evidence="3">
    <name type="scientific">Streptomyces sp. R08</name>
    <dbReference type="NCBI Taxonomy" id="3238624"/>
    <lineage>
        <taxon>Bacteria</taxon>
        <taxon>Bacillati</taxon>
        <taxon>Actinomycetota</taxon>
        <taxon>Actinomycetes</taxon>
        <taxon>Kitasatosporales</taxon>
        <taxon>Streptomycetaceae</taxon>
        <taxon>Streptomyces</taxon>
    </lineage>
</organism>
<feature type="region of interest" description="Disordered" evidence="1">
    <location>
        <begin position="28"/>
        <end position="48"/>
    </location>
</feature>
<proteinExistence type="predicted"/>
<dbReference type="Pfam" id="PF13454">
    <property type="entry name" value="NAD_binding_9"/>
    <property type="match status" value="1"/>
</dbReference>
<dbReference type="InterPro" id="IPR036188">
    <property type="entry name" value="FAD/NAD-bd_sf"/>
</dbReference>
<evidence type="ECO:0000259" key="2">
    <source>
        <dbReference type="Pfam" id="PF13454"/>
    </source>
</evidence>
<gene>
    <name evidence="3" type="ORF">AB5J58_48285</name>
</gene>
<feature type="compositionally biased region" description="Pro residues" evidence="1">
    <location>
        <begin position="31"/>
        <end position="48"/>
    </location>
</feature>
<dbReference type="InterPro" id="IPR038732">
    <property type="entry name" value="HpyO/CreE_NAD-binding"/>
</dbReference>
<dbReference type="EMBL" id="CP163431">
    <property type="protein sequence ID" value="XDQ07505.1"/>
    <property type="molecule type" value="Genomic_DNA"/>
</dbReference>
<accession>A0AB39MNY3</accession>
<dbReference type="AlphaFoldDB" id="A0AB39MNY3"/>
<dbReference type="InterPro" id="IPR052189">
    <property type="entry name" value="L-asp_N-monooxygenase_NS-form"/>
</dbReference>
<name>A0AB39MNY3_9ACTN</name>
<dbReference type="PANTHER" id="PTHR40254:SF1">
    <property type="entry name" value="BLR0577 PROTEIN"/>
    <property type="match status" value="1"/>
</dbReference>
<reference evidence="3" key="1">
    <citation type="submission" date="2024-07" db="EMBL/GenBank/DDBJ databases">
        <authorList>
            <person name="Yu S.T."/>
        </authorList>
    </citation>
    <scope>NUCLEOTIDE SEQUENCE</scope>
    <source>
        <strain evidence="3">R08</strain>
    </source>
</reference>
<evidence type="ECO:0000313" key="3">
    <source>
        <dbReference type="EMBL" id="XDQ07505.1"/>
    </source>
</evidence>
<dbReference type="RefSeq" id="WP_369192283.1">
    <property type="nucleotide sequence ID" value="NZ_CP163431.1"/>
</dbReference>